<dbReference type="InterPro" id="IPR039687">
    <property type="entry name" value="NPHP1"/>
</dbReference>
<dbReference type="SMART" id="SM00326">
    <property type="entry name" value="SH3"/>
    <property type="match status" value="1"/>
</dbReference>
<dbReference type="Gene3D" id="2.30.30.40">
    <property type="entry name" value="SH3 Domains"/>
    <property type="match status" value="1"/>
</dbReference>
<protein>
    <submittedName>
        <fullName evidence="5">Nephrocystin 1-like protein</fullName>
    </submittedName>
</protein>
<sequence>MADSEKGDAMEEGGFQCTALTDYFSAAVDELDLRAGAIYTVIQTSPSGWWYAEDEDGQDGWVPSNYLVRLDEEGEDEREQAGNEEDKQVSHEASGSGSDVGDELDEEEKQRRKTQKIQKRALAHVRQVTLRNSIDSTASEGFAKAVKNMEESNRKISKRQEQ</sequence>
<gene>
    <name evidence="5" type="ORF">RFI_10416</name>
</gene>
<dbReference type="Proteomes" id="UP000023152">
    <property type="component" value="Unassembled WGS sequence"/>
</dbReference>
<dbReference type="InterPro" id="IPR036028">
    <property type="entry name" value="SH3-like_dom_sf"/>
</dbReference>
<dbReference type="EMBL" id="ASPP01007685">
    <property type="protein sequence ID" value="ETO26715.1"/>
    <property type="molecule type" value="Genomic_DNA"/>
</dbReference>
<evidence type="ECO:0000256" key="3">
    <source>
        <dbReference type="SAM" id="MobiDB-lite"/>
    </source>
</evidence>
<feature type="compositionally biased region" description="Basic and acidic residues" evidence="3">
    <location>
        <begin position="147"/>
        <end position="162"/>
    </location>
</feature>
<dbReference type="PANTHER" id="PTHR15176">
    <property type="entry name" value="NEPHROCYSTIN"/>
    <property type="match status" value="1"/>
</dbReference>
<feature type="compositionally biased region" description="Basic and acidic residues" evidence="3">
    <location>
        <begin position="79"/>
        <end position="90"/>
    </location>
</feature>
<evidence type="ECO:0000313" key="5">
    <source>
        <dbReference type="EMBL" id="ETO26715.1"/>
    </source>
</evidence>
<comment type="caution">
    <text evidence="5">The sequence shown here is derived from an EMBL/GenBank/DDBJ whole genome shotgun (WGS) entry which is preliminary data.</text>
</comment>
<evidence type="ECO:0000256" key="2">
    <source>
        <dbReference type="PROSITE-ProRule" id="PRU00192"/>
    </source>
</evidence>
<evidence type="ECO:0000259" key="4">
    <source>
        <dbReference type="PROSITE" id="PS50002"/>
    </source>
</evidence>
<organism evidence="5 6">
    <name type="scientific">Reticulomyxa filosa</name>
    <dbReference type="NCBI Taxonomy" id="46433"/>
    <lineage>
        <taxon>Eukaryota</taxon>
        <taxon>Sar</taxon>
        <taxon>Rhizaria</taxon>
        <taxon>Retaria</taxon>
        <taxon>Foraminifera</taxon>
        <taxon>Monothalamids</taxon>
        <taxon>Reticulomyxidae</taxon>
        <taxon>Reticulomyxa</taxon>
    </lineage>
</organism>
<dbReference type="AlphaFoldDB" id="X6NK70"/>
<name>X6NK70_RETFI</name>
<keyword evidence="6" id="KW-1185">Reference proteome</keyword>
<accession>X6NK70</accession>
<dbReference type="OrthoDB" id="5983572at2759"/>
<feature type="compositionally biased region" description="Basic residues" evidence="3">
    <location>
        <begin position="111"/>
        <end position="123"/>
    </location>
</feature>
<feature type="domain" description="SH3" evidence="4">
    <location>
        <begin position="12"/>
        <end position="72"/>
    </location>
</feature>
<feature type="region of interest" description="Disordered" evidence="3">
    <location>
        <begin position="71"/>
        <end position="162"/>
    </location>
</feature>
<dbReference type="GO" id="GO:0005929">
    <property type="term" value="C:cilium"/>
    <property type="evidence" value="ECO:0007669"/>
    <property type="project" value="TreeGrafter"/>
</dbReference>
<dbReference type="GO" id="GO:0005737">
    <property type="term" value="C:cytoplasm"/>
    <property type="evidence" value="ECO:0007669"/>
    <property type="project" value="TreeGrafter"/>
</dbReference>
<feature type="compositionally biased region" description="Polar residues" evidence="3">
    <location>
        <begin position="129"/>
        <end position="139"/>
    </location>
</feature>
<evidence type="ECO:0000313" key="6">
    <source>
        <dbReference type="Proteomes" id="UP000023152"/>
    </source>
</evidence>
<dbReference type="Pfam" id="PF00018">
    <property type="entry name" value="SH3_1"/>
    <property type="match status" value="1"/>
</dbReference>
<reference evidence="5 6" key="1">
    <citation type="journal article" date="2013" name="Curr. Biol.">
        <title>The Genome of the Foraminiferan Reticulomyxa filosa.</title>
        <authorList>
            <person name="Glockner G."/>
            <person name="Hulsmann N."/>
            <person name="Schleicher M."/>
            <person name="Noegel A.A."/>
            <person name="Eichinger L."/>
            <person name="Gallinger C."/>
            <person name="Pawlowski J."/>
            <person name="Sierra R."/>
            <person name="Euteneuer U."/>
            <person name="Pillet L."/>
            <person name="Moustafa A."/>
            <person name="Platzer M."/>
            <person name="Groth M."/>
            <person name="Szafranski K."/>
            <person name="Schliwa M."/>
        </authorList>
    </citation>
    <scope>NUCLEOTIDE SEQUENCE [LARGE SCALE GENOMIC DNA]</scope>
</reference>
<dbReference type="CDD" id="cd00174">
    <property type="entry name" value="SH3"/>
    <property type="match status" value="1"/>
</dbReference>
<dbReference type="SUPFAM" id="SSF50044">
    <property type="entry name" value="SH3-domain"/>
    <property type="match status" value="1"/>
</dbReference>
<dbReference type="PANTHER" id="PTHR15176:SF1">
    <property type="entry name" value="NEPHROCYSTIN-1"/>
    <property type="match status" value="1"/>
</dbReference>
<proteinExistence type="predicted"/>
<keyword evidence="1 2" id="KW-0728">SH3 domain</keyword>
<dbReference type="PROSITE" id="PS50002">
    <property type="entry name" value="SH3"/>
    <property type="match status" value="1"/>
</dbReference>
<evidence type="ECO:0000256" key="1">
    <source>
        <dbReference type="ARBA" id="ARBA00022443"/>
    </source>
</evidence>
<dbReference type="InterPro" id="IPR001452">
    <property type="entry name" value="SH3_domain"/>
</dbReference>
<feature type="non-terminal residue" evidence="5">
    <location>
        <position position="162"/>
    </location>
</feature>